<protein>
    <submittedName>
        <fullName evidence="2">Uncharacterized protein</fullName>
    </submittedName>
</protein>
<name>A0A1T5AL49_9SPHI</name>
<reference evidence="3" key="1">
    <citation type="submission" date="2017-02" db="EMBL/GenBank/DDBJ databases">
        <authorList>
            <person name="Varghese N."/>
            <person name="Submissions S."/>
        </authorList>
    </citation>
    <scope>NUCLEOTIDE SEQUENCE [LARGE SCALE GENOMIC DNA]</scope>
    <source>
        <strain evidence="3">DSM 22385</strain>
    </source>
</reference>
<organism evidence="2 3">
    <name type="scientific">Daejeonella lutea</name>
    <dbReference type="NCBI Taxonomy" id="572036"/>
    <lineage>
        <taxon>Bacteria</taxon>
        <taxon>Pseudomonadati</taxon>
        <taxon>Bacteroidota</taxon>
        <taxon>Sphingobacteriia</taxon>
        <taxon>Sphingobacteriales</taxon>
        <taxon>Sphingobacteriaceae</taxon>
        <taxon>Daejeonella</taxon>
    </lineage>
</organism>
<evidence type="ECO:0000256" key="1">
    <source>
        <dbReference type="SAM" id="SignalP"/>
    </source>
</evidence>
<keyword evidence="1" id="KW-0732">Signal</keyword>
<dbReference type="OrthoDB" id="9809549at2"/>
<evidence type="ECO:0000313" key="2">
    <source>
        <dbReference type="EMBL" id="SKB35323.1"/>
    </source>
</evidence>
<sequence length="133" mass="14180">MKKLLTTSGALLLIMALFVAATVDGAWKGYVEGQYNVTAALKVEGTALTGTFSIIDNNAKSENPDDSGYSPYVAAQLGKNVIEDGKVDGENITFSTKFNGKPVNYKGSIVGEKLVLTTTFNEQPVKITLSRAK</sequence>
<feature type="chain" id="PRO_5010529138" evidence="1">
    <location>
        <begin position="22"/>
        <end position="133"/>
    </location>
</feature>
<dbReference type="AlphaFoldDB" id="A0A1T5AL49"/>
<dbReference type="RefSeq" id="WP_139377353.1">
    <property type="nucleotide sequence ID" value="NZ_FUYR01000001.1"/>
</dbReference>
<accession>A0A1T5AL49</accession>
<dbReference type="EMBL" id="FUYR01000001">
    <property type="protein sequence ID" value="SKB35323.1"/>
    <property type="molecule type" value="Genomic_DNA"/>
</dbReference>
<keyword evidence="3" id="KW-1185">Reference proteome</keyword>
<evidence type="ECO:0000313" key="3">
    <source>
        <dbReference type="Proteomes" id="UP000189981"/>
    </source>
</evidence>
<gene>
    <name evidence="2" type="ORF">SAMN05661099_0813</name>
</gene>
<proteinExistence type="predicted"/>
<dbReference type="STRING" id="572036.SAMN05661099_0813"/>
<feature type="signal peptide" evidence="1">
    <location>
        <begin position="1"/>
        <end position="21"/>
    </location>
</feature>
<dbReference type="Proteomes" id="UP000189981">
    <property type="component" value="Unassembled WGS sequence"/>
</dbReference>